<evidence type="ECO:0000256" key="4">
    <source>
        <dbReference type="ARBA" id="ARBA00035175"/>
    </source>
</evidence>
<gene>
    <name evidence="6" type="ORF">A2975_02445</name>
</gene>
<dbReference type="GO" id="GO:0006412">
    <property type="term" value="P:translation"/>
    <property type="evidence" value="ECO:0007669"/>
    <property type="project" value="InterPro"/>
</dbReference>
<keyword evidence="2" id="KW-0689">Ribosomal protein</keyword>
<comment type="caution">
    <text evidence="6">The sequence shown here is derived from an EMBL/GenBank/DDBJ whole genome shotgun (WGS) entry which is preliminary data.</text>
</comment>
<evidence type="ECO:0000313" key="6">
    <source>
        <dbReference type="EMBL" id="OGM70726.1"/>
    </source>
</evidence>
<dbReference type="PANTHER" id="PTHR15893:SF0">
    <property type="entry name" value="LARGE RIBOSOMAL SUBUNIT PROTEIN BL27M"/>
    <property type="match status" value="1"/>
</dbReference>
<protein>
    <recommendedName>
        <fullName evidence="4">Large ribosomal subunit protein bL27</fullName>
    </recommendedName>
    <alternativeName>
        <fullName evidence="5">50S ribosomal protein L27</fullName>
    </alternativeName>
</protein>
<dbReference type="EMBL" id="MGHL01000002">
    <property type="protein sequence ID" value="OGM70726.1"/>
    <property type="molecule type" value="Genomic_DNA"/>
</dbReference>
<dbReference type="InterPro" id="IPR001684">
    <property type="entry name" value="Ribosomal_bL27"/>
</dbReference>
<evidence type="ECO:0000313" key="7">
    <source>
        <dbReference type="Proteomes" id="UP000178429"/>
    </source>
</evidence>
<dbReference type="PANTHER" id="PTHR15893">
    <property type="entry name" value="RIBOSOMAL PROTEIN L27"/>
    <property type="match status" value="1"/>
</dbReference>
<reference evidence="6 7" key="1">
    <citation type="journal article" date="2016" name="Nat. Commun.">
        <title>Thousands of microbial genomes shed light on interconnected biogeochemical processes in an aquifer system.</title>
        <authorList>
            <person name="Anantharaman K."/>
            <person name="Brown C.T."/>
            <person name="Hug L.A."/>
            <person name="Sharon I."/>
            <person name="Castelle C.J."/>
            <person name="Probst A.J."/>
            <person name="Thomas B.C."/>
            <person name="Singh A."/>
            <person name="Wilkins M.J."/>
            <person name="Karaoz U."/>
            <person name="Brodie E.L."/>
            <person name="Williams K.H."/>
            <person name="Hubbard S.S."/>
            <person name="Banfield J.F."/>
        </authorList>
    </citation>
    <scope>NUCLEOTIDE SEQUENCE [LARGE SCALE GENOMIC DNA]</scope>
</reference>
<proteinExistence type="inferred from homology"/>
<dbReference type="Gene3D" id="2.40.50.100">
    <property type="match status" value="1"/>
</dbReference>
<organism evidence="6 7">
    <name type="scientific">Candidatus Woesebacteria bacterium RIFCSPLOWO2_01_FULL_44_14</name>
    <dbReference type="NCBI Taxonomy" id="1802525"/>
    <lineage>
        <taxon>Bacteria</taxon>
        <taxon>Candidatus Woeseibacteriota</taxon>
    </lineage>
</organism>
<evidence type="ECO:0000256" key="5">
    <source>
        <dbReference type="ARBA" id="ARBA00035477"/>
    </source>
</evidence>
<dbReference type="SUPFAM" id="SSF110324">
    <property type="entry name" value="Ribosomal L27 protein-like"/>
    <property type="match status" value="1"/>
</dbReference>
<dbReference type="GO" id="GO:0022625">
    <property type="term" value="C:cytosolic large ribosomal subunit"/>
    <property type="evidence" value="ECO:0007669"/>
    <property type="project" value="TreeGrafter"/>
</dbReference>
<evidence type="ECO:0000256" key="1">
    <source>
        <dbReference type="ARBA" id="ARBA00010797"/>
    </source>
</evidence>
<dbReference type="PRINTS" id="PR00063">
    <property type="entry name" value="RIBOSOMALL27"/>
</dbReference>
<comment type="similarity">
    <text evidence="1">Belongs to the bacterial ribosomal protein bL27 family.</text>
</comment>
<name>A0A1F8C337_9BACT</name>
<evidence type="ECO:0000256" key="3">
    <source>
        <dbReference type="ARBA" id="ARBA00023274"/>
    </source>
</evidence>
<keyword evidence="3" id="KW-0687">Ribonucleoprotein</keyword>
<dbReference type="Proteomes" id="UP000178429">
    <property type="component" value="Unassembled WGS sequence"/>
</dbReference>
<dbReference type="STRING" id="1802525.A2975_02445"/>
<evidence type="ECO:0000256" key="2">
    <source>
        <dbReference type="ARBA" id="ARBA00022980"/>
    </source>
</evidence>
<accession>A0A1F8C337</accession>
<dbReference type="AlphaFoldDB" id="A0A1F8C337"/>
<dbReference type="Pfam" id="PF01016">
    <property type="entry name" value="Ribosomal_L27"/>
    <property type="match status" value="1"/>
</dbReference>
<sequence length="84" mass="8918">MAHKKAAGKLNIQTRTHGKHLGVKVADGQSVIAGANLVHQRGTRFHAGENVKVGRDFTLTALKAGVVEFGQKLGRKTISVYANG</sequence>
<dbReference type="GO" id="GO:0003735">
    <property type="term" value="F:structural constituent of ribosome"/>
    <property type="evidence" value="ECO:0007669"/>
    <property type="project" value="InterPro"/>
</dbReference>